<feature type="compositionally biased region" description="Low complexity" evidence="1">
    <location>
        <begin position="798"/>
        <end position="811"/>
    </location>
</feature>
<feature type="compositionally biased region" description="Low complexity" evidence="1">
    <location>
        <begin position="323"/>
        <end position="363"/>
    </location>
</feature>
<feature type="compositionally biased region" description="Polar residues" evidence="1">
    <location>
        <begin position="876"/>
        <end position="905"/>
    </location>
</feature>
<name>A0AAF0F517_9BASI</name>
<keyword evidence="2" id="KW-0472">Membrane</keyword>
<feature type="compositionally biased region" description="Low complexity" evidence="1">
    <location>
        <begin position="839"/>
        <end position="860"/>
    </location>
</feature>
<evidence type="ECO:0000313" key="4">
    <source>
        <dbReference type="Proteomes" id="UP001217754"/>
    </source>
</evidence>
<feature type="region of interest" description="Disordered" evidence="1">
    <location>
        <begin position="839"/>
        <end position="921"/>
    </location>
</feature>
<dbReference type="GeneID" id="85227328"/>
<dbReference type="RefSeq" id="XP_060123586.1">
    <property type="nucleotide sequence ID" value="XM_060267603.1"/>
</dbReference>
<dbReference type="AlphaFoldDB" id="A0AAF0F517"/>
<evidence type="ECO:0000256" key="1">
    <source>
        <dbReference type="SAM" id="MobiDB-lite"/>
    </source>
</evidence>
<keyword evidence="2" id="KW-0812">Transmembrane</keyword>
<dbReference type="Proteomes" id="UP001217754">
    <property type="component" value="Chromosome 7"/>
</dbReference>
<protein>
    <submittedName>
        <fullName evidence="3">Uncharacterized protein</fullName>
    </submittedName>
</protein>
<evidence type="ECO:0000313" key="3">
    <source>
        <dbReference type="EMBL" id="WFD40689.1"/>
    </source>
</evidence>
<feature type="region of interest" description="Disordered" evidence="1">
    <location>
        <begin position="1"/>
        <end position="20"/>
    </location>
</feature>
<proteinExistence type="predicted"/>
<reference evidence="3" key="1">
    <citation type="submission" date="2023-03" db="EMBL/GenBank/DDBJ databases">
        <title>Mating type loci evolution in Malassezia.</title>
        <authorList>
            <person name="Coelho M.A."/>
        </authorList>
    </citation>
    <scope>NUCLEOTIDE SEQUENCE</scope>
    <source>
        <strain evidence="3">CBS 9431</strain>
    </source>
</reference>
<evidence type="ECO:0000256" key="2">
    <source>
        <dbReference type="SAM" id="Phobius"/>
    </source>
</evidence>
<sequence>MVRKAGQARGQLPTVQSTPPIRFAPEDKQVPVTKAQVARSRSIFSFLSGLVARLGIVYVLVAVFWRCPSQPFSFDYSQDHSLLVCRELASAQEHIAPAFDEFATCTRKHLDPYVGTYLDKAEDAWKNMKPMISQSATHAHTIFTTHVEPGARELAKQAHTWSLPHQKTAHRHYKKHLHPHVDAFHKAAKPYVDIYKRDVAPHVDRAVQQAKDAHAFSSEYYEKEVHPRLKEHLYNGYVFTRHTAYPVAHKHYFTHAHPHLSKLYQTLSKWVDDLLVKYGLRNRSVLDSVLNNVKETYRQTVVNERLSERTSAPVAEAKRSVPEESTSASSVEASTVTPATTETATGSVDKSAASETAATEAAAPEIDEETGENVKVLQAQLDAELAAVDKALNAEQASISRVIESERKNLTEALVRARREMFIEYPELIEAAADAMKFNGLLELFSSMMTNFTTHAAKLDNAAQPSETWHTELDVIANALIDKLLVTYDIADASLSINTGLITDRGEGDRILIQDSIVRIRTQIRKSLHVFYELMDKAQFQVTYYENEGWDLGMKRRARHFREEMEEFLTTLTPTGEPIVPGKLVLPNFEEEKQQMSTQINAVLWETEKAVANLTARFKEQPTLFLERAGFGDFLVDVYEYSTKISKMYTKAAEHAALRLRKYIGDTREKLGLPRKPEEGILLNVWDLPAIEGTEIDAIPTAAATEGEWSSAEATYDPDSTGDLEEAMAYLASQTAPPAPDAAAATPEPTPKAPESVAADPEAVTPPAEVVATPEATAAVPVTEAAESVTETTEREAATPTEPAAAATPDSVVDSVTDAVADAAADAAALVAEIMQGTTATPEAPAPEAAATTEPVHATPSTSAEHAAVSADVTDATPSTAAPHSSTAESELPTATASTPANEPSATILPITESTAAHDEL</sequence>
<gene>
    <name evidence="3" type="ORF">MJAP1_003677</name>
</gene>
<feature type="compositionally biased region" description="Low complexity" evidence="1">
    <location>
        <begin position="741"/>
        <end position="791"/>
    </location>
</feature>
<feature type="transmembrane region" description="Helical" evidence="2">
    <location>
        <begin position="43"/>
        <end position="65"/>
    </location>
</feature>
<accession>A0AAF0F517</accession>
<dbReference type="SUPFAM" id="SSF58113">
    <property type="entry name" value="Apolipoprotein A-I"/>
    <property type="match status" value="1"/>
</dbReference>
<keyword evidence="4" id="KW-1185">Reference proteome</keyword>
<dbReference type="EMBL" id="CP119964">
    <property type="protein sequence ID" value="WFD40689.1"/>
    <property type="molecule type" value="Genomic_DNA"/>
</dbReference>
<feature type="region of interest" description="Disordered" evidence="1">
    <location>
        <begin position="735"/>
        <end position="811"/>
    </location>
</feature>
<organism evidence="3 4">
    <name type="scientific">Malassezia japonica</name>
    <dbReference type="NCBI Taxonomy" id="223818"/>
    <lineage>
        <taxon>Eukaryota</taxon>
        <taxon>Fungi</taxon>
        <taxon>Dikarya</taxon>
        <taxon>Basidiomycota</taxon>
        <taxon>Ustilaginomycotina</taxon>
        <taxon>Malasseziomycetes</taxon>
        <taxon>Malasseziales</taxon>
        <taxon>Malasseziaceae</taxon>
        <taxon>Malassezia</taxon>
    </lineage>
</organism>
<feature type="region of interest" description="Disordered" evidence="1">
    <location>
        <begin position="308"/>
        <end position="371"/>
    </location>
</feature>
<keyword evidence="2" id="KW-1133">Transmembrane helix</keyword>